<dbReference type="GO" id="GO:0000470">
    <property type="term" value="P:maturation of LSU-rRNA"/>
    <property type="evidence" value="ECO:0007669"/>
    <property type="project" value="TreeGrafter"/>
</dbReference>
<dbReference type="PANTHER" id="PTHR13245:SF14">
    <property type="entry name" value="RRP15-LIKE PROTEIN"/>
    <property type="match status" value="1"/>
</dbReference>
<accession>A0AAW1PFF6</accession>
<feature type="compositionally biased region" description="Basic and acidic residues" evidence="2">
    <location>
        <begin position="146"/>
        <end position="158"/>
    </location>
</feature>
<comment type="caution">
    <text evidence="3">The sequence shown here is derived from an EMBL/GenBank/DDBJ whole genome shotgun (WGS) entry which is preliminary data.</text>
</comment>
<reference evidence="3 4" key="1">
    <citation type="journal article" date="2024" name="Nat. Commun.">
        <title>Phylogenomics reveals the evolutionary origins of lichenization in chlorophyte algae.</title>
        <authorList>
            <person name="Puginier C."/>
            <person name="Libourel C."/>
            <person name="Otte J."/>
            <person name="Skaloud P."/>
            <person name="Haon M."/>
            <person name="Grisel S."/>
            <person name="Petersen M."/>
            <person name="Berrin J.G."/>
            <person name="Delaux P.M."/>
            <person name="Dal Grande F."/>
            <person name="Keller J."/>
        </authorList>
    </citation>
    <scope>NUCLEOTIDE SEQUENCE [LARGE SCALE GENOMIC DNA]</scope>
    <source>
        <strain evidence="3 4">SAG 2043</strain>
    </source>
</reference>
<gene>
    <name evidence="3" type="ORF">WJX72_005147</name>
</gene>
<sequence>MEAAVAAEVQRLQQDGAADLGTGSDFDKGSDDDIGGEGLLPEQANSGSDDDFGGANILGEADDDSGAEADREDEAEAGPSGTGFTRAFAKIMEREALTDSKVAPILAGSKSLAKRKAEEEDAERVDREAKRLRIEMKRRGHVAVPKKGENPQHDVREKGLVKLATRGVVRLFNAVAKAQKQQREAEAGGSKSKVPKLSKASFLAELKGGAPSQQMPIGGPAAAAGKSKKAAEQTAPHHTDEQPAGWDVLREGFTGLQGGQKMKDWDKQESSDDDQREDLDQLSDSELSEPGLEEDDDDSD</sequence>
<comment type="similarity">
    <text evidence="1">Belongs to the RRP15 family.</text>
</comment>
<evidence type="ECO:0000256" key="1">
    <source>
        <dbReference type="ARBA" id="ARBA00007462"/>
    </source>
</evidence>
<dbReference type="PANTHER" id="PTHR13245">
    <property type="entry name" value="RRP15-LIKE PROTEIN"/>
    <property type="match status" value="1"/>
</dbReference>
<feature type="compositionally biased region" description="Basic and acidic residues" evidence="2">
    <location>
        <begin position="261"/>
        <end position="270"/>
    </location>
</feature>
<dbReference type="InterPro" id="IPR012459">
    <property type="entry name" value="Rrp15"/>
</dbReference>
<feature type="region of interest" description="Disordered" evidence="2">
    <location>
        <begin position="1"/>
        <end position="84"/>
    </location>
</feature>
<evidence type="ECO:0000256" key="2">
    <source>
        <dbReference type="SAM" id="MobiDB-lite"/>
    </source>
</evidence>
<name>A0AAW1PFF6_9CHLO</name>
<feature type="compositionally biased region" description="Basic and acidic residues" evidence="2">
    <location>
        <begin position="229"/>
        <end position="241"/>
    </location>
</feature>
<feature type="compositionally biased region" description="Acidic residues" evidence="2">
    <location>
        <begin position="60"/>
        <end position="76"/>
    </location>
</feature>
<dbReference type="AlphaFoldDB" id="A0AAW1PFF6"/>
<feature type="region of interest" description="Disordered" evidence="2">
    <location>
        <begin position="132"/>
        <end position="158"/>
    </location>
</feature>
<feature type="region of interest" description="Disordered" evidence="2">
    <location>
        <begin position="177"/>
        <end position="300"/>
    </location>
</feature>
<organism evidence="3 4">
    <name type="scientific">[Myrmecia] bisecta</name>
    <dbReference type="NCBI Taxonomy" id="41462"/>
    <lineage>
        <taxon>Eukaryota</taxon>
        <taxon>Viridiplantae</taxon>
        <taxon>Chlorophyta</taxon>
        <taxon>core chlorophytes</taxon>
        <taxon>Trebouxiophyceae</taxon>
        <taxon>Trebouxiales</taxon>
        <taxon>Trebouxiaceae</taxon>
        <taxon>Myrmecia</taxon>
    </lineage>
</organism>
<dbReference type="GO" id="GO:0000460">
    <property type="term" value="P:maturation of 5.8S rRNA"/>
    <property type="evidence" value="ECO:0007669"/>
    <property type="project" value="TreeGrafter"/>
</dbReference>
<dbReference type="GO" id="GO:0030687">
    <property type="term" value="C:preribosome, large subunit precursor"/>
    <property type="evidence" value="ECO:0007669"/>
    <property type="project" value="TreeGrafter"/>
</dbReference>
<evidence type="ECO:0000313" key="3">
    <source>
        <dbReference type="EMBL" id="KAK9806858.1"/>
    </source>
</evidence>
<evidence type="ECO:0000313" key="4">
    <source>
        <dbReference type="Proteomes" id="UP001489004"/>
    </source>
</evidence>
<dbReference type="Pfam" id="PF07890">
    <property type="entry name" value="Rrp15p"/>
    <property type="match status" value="1"/>
</dbReference>
<feature type="compositionally biased region" description="Acidic residues" evidence="2">
    <location>
        <begin position="271"/>
        <end position="300"/>
    </location>
</feature>
<evidence type="ECO:0008006" key="5">
    <source>
        <dbReference type="Google" id="ProtNLM"/>
    </source>
</evidence>
<keyword evidence="4" id="KW-1185">Reference proteome</keyword>
<dbReference type="EMBL" id="JALJOR010000013">
    <property type="protein sequence ID" value="KAK9806858.1"/>
    <property type="molecule type" value="Genomic_DNA"/>
</dbReference>
<protein>
    <recommendedName>
        <fullName evidence="5">RRP15-like protein</fullName>
    </recommendedName>
</protein>
<dbReference type="Proteomes" id="UP001489004">
    <property type="component" value="Unassembled WGS sequence"/>
</dbReference>
<proteinExistence type="inferred from homology"/>